<dbReference type="Pfam" id="PF13714">
    <property type="entry name" value="PEP_mutase"/>
    <property type="match status" value="1"/>
</dbReference>
<accession>A0A561WAH5</accession>
<sequence length="284" mass="28416">MTASVLRALLAADRVTHVPGVHDPLTASLAVAAGHGVVHLSAAAVSATMLGRPDLGLVPTTQIADRASTLEPALHGVPLLADADTGYGSPRDAVWTGLAYSRAGIAGLILRDRVGAARPGLVDAGLAAATIEALAGEVPQLAVIARTGAYAVDGVAGTIERGRAYAHAGAAAVCPDGVPDLAGLTAVHRALPGVPLVVERSEAAPYRPDLSDADLAAAGVRLVLHPLTALLAAIRAASAAYRVLAESGDVAPIDRMPWAVVTALAAGTETTGSNGRQVPGNLQT</sequence>
<dbReference type="InterPro" id="IPR040442">
    <property type="entry name" value="Pyrv_kinase-like_dom_sf"/>
</dbReference>
<proteinExistence type="predicted"/>
<dbReference type="OrthoDB" id="9771433at2"/>
<dbReference type="InterPro" id="IPR015813">
    <property type="entry name" value="Pyrv/PenolPyrv_kinase-like_dom"/>
</dbReference>
<protein>
    <submittedName>
        <fullName evidence="1">Methylisocitrate lyase</fullName>
    </submittedName>
</protein>
<dbReference type="AlphaFoldDB" id="A0A561WAH5"/>
<organism evidence="1 2">
    <name type="scientific">Actinoplanes teichomyceticus</name>
    <dbReference type="NCBI Taxonomy" id="1867"/>
    <lineage>
        <taxon>Bacteria</taxon>
        <taxon>Bacillati</taxon>
        <taxon>Actinomycetota</taxon>
        <taxon>Actinomycetes</taxon>
        <taxon>Micromonosporales</taxon>
        <taxon>Micromonosporaceae</taxon>
        <taxon>Actinoplanes</taxon>
    </lineage>
</organism>
<evidence type="ECO:0000313" key="2">
    <source>
        <dbReference type="Proteomes" id="UP000320239"/>
    </source>
</evidence>
<dbReference type="InterPro" id="IPR039556">
    <property type="entry name" value="ICL/PEPM"/>
</dbReference>
<dbReference type="SUPFAM" id="SSF51621">
    <property type="entry name" value="Phosphoenolpyruvate/pyruvate domain"/>
    <property type="match status" value="1"/>
</dbReference>
<dbReference type="Proteomes" id="UP000320239">
    <property type="component" value="Unassembled WGS sequence"/>
</dbReference>
<dbReference type="PANTHER" id="PTHR42905:SF5">
    <property type="entry name" value="CARBOXYVINYL-CARBOXYPHOSPHONATE PHOSPHORYLMUTASE, CHLOROPLASTIC"/>
    <property type="match status" value="1"/>
</dbReference>
<reference evidence="1 2" key="1">
    <citation type="submission" date="2019-06" db="EMBL/GenBank/DDBJ databases">
        <title>Sequencing the genomes of 1000 actinobacteria strains.</title>
        <authorList>
            <person name="Klenk H.-P."/>
        </authorList>
    </citation>
    <scope>NUCLEOTIDE SEQUENCE [LARGE SCALE GENOMIC DNA]</scope>
    <source>
        <strain evidence="1 2">DSM 43866</strain>
    </source>
</reference>
<dbReference type="CDD" id="cd00377">
    <property type="entry name" value="ICL_PEPM"/>
    <property type="match status" value="1"/>
</dbReference>
<keyword evidence="2" id="KW-1185">Reference proteome</keyword>
<comment type="caution">
    <text evidence="1">The sequence shown here is derived from an EMBL/GenBank/DDBJ whole genome shotgun (WGS) entry which is preliminary data.</text>
</comment>
<dbReference type="PANTHER" id="PTHR42905">
    <property type="entry name" value="PHOSPHOENOLPYRUVATE CARBOXYLASE"/>
    <property type="match status" value="1"/>
</dbReference>
<name>A0A561WAH5_ACTTI</name>
<dbReference type="RefSeq" id="WP_122979564.1">
    <property type="nucleotide sequence ID" value="NZ_BOMX01000106.1"/>
</dbReference>
<evidence type="ECO:0000313" key="1">
    <source>
        <dbReference type="EMBL" id="TWG20864.1"/>
    </source>
</evidence>
<dbReference type="EMBL" id="VIWY01000003">
    <property type="protein sequence ID" value="TWG20864.1"/>
    <property type="molecule type" value="Genomic_DNA"/>
</dbReference>
<dbReference type="Gene3D" id="3.20.20.60">
    <property type="entry name" value="Phosphoenolpyruvate-binding domains"/>
    <property type="match status" value="1"/>
</dbReference>
<keyword evidence="1" id="KW-0456">Lyase</keyword>
<dbReference type="GO" id="GO:0016833">
    <property type="term" value="F:oxo-acid-lyase activity"/>
    <property type="evidence" value="ECO:0007669"/>
    <property type="project" value="UniProtKB-ARBA"/>
</dbReference>
<gene>
    <name evidence="1" type="ORF">FHX34_103393</name>
</gene>